<dbReference type="SMART" id="SM00343">
    <property type="entry name" value="ZnF_C2HC"/>
    <property type="match status" value="2"/>
</dbReference>
<feature type="compositionally biased region" description="Basic residues" evidence="2">
    <location>
        <begin position="110"/>
        <end position="122"/>
    </location>
</feature>
<dbReference type="SUPFAM" id="SSF57756">
    <property type="entry name" value="Retrovirus zinc finger-like domains"/>
    <property type="match status" value="1"/>
</dbReference>
<dbReference type="OrthoDB" id="7486164at2759"/>
<feature type="compositionally biased region" description="Basic and acidic residues" evidence="2">
    <location>
        <begin position="1"/>
        <end position="39"/>
    </location>
</feature>
<feature type="region of interest" description="Disordered" evidence="2">
    <location>
        <begin position="1"/>
        <end position="123"/>
    </location>
</feature>
<dbReference type="InterPro" id="IPR001878">
    <property type="entry name" value="Znf_CCHC"/>
</dbReference>
<evidence type="ECO:0000256" key="2">
    <source>
        <dbReference type="SAM" id="MobiDB-lite"/>
    </source>
</evidence>
<evidence type="ECO:0000313" key="4">
    <source>
        <dbReference type="EMBL" id="KAJ0974781.1"/>
    </source>
</evidence>
<reference evidence="4" key="1">
    <citation type="submission" date="2021-03" db="EMBL/GenBank/DDBJ databases">
        <authorList>
            <person name="Li Z."/>
            <person name="Yang C."/>
        </authorList>
    </citation>
    <scope>NUCLEOTIDE SEQUENCE</scope>
    <source>
        <strain evidence="4">Dzin_1.0</strain>
        <tissue evidence="4">Leaf</tissue>
    </source>
</reference>
<evidence type="ECO:0000313" key="5">
    <source>
        <dbReference type="Proteomes" id="UP001085076"/>
    </source>
</evidence>
<dbReference type="InterPro" id="IPR036875">
    <property type="entry name" value="Znf_CCHC_sf"/>
</dbReference>
<dbReference type="AlphaFoldDB" id="A0A9D5CJY0"/>
<proteinExistence type="predicted"/>
<dbReference type="GO" id="GO:0003676">
    <property type="term" value="F:nucleic acid binding"/>
    <property type="evidence" value="ECO:0007669"/>
    <property type="project" value="InterPro"/>
</dbReference>
<feature type="domain" description="CCHC-type" evidence="3">
    <location>
        <begin position="130"/>
        <end position="145"/>
    </location>
</feature>
<organism evidence="4 5">
    <name type="scientific">Dioscorea zingiberensis</name>
    <dbReference type="NCBI Taxonomy" id="325984"/>
    <lineage>
        <taxon>Eukaryota</taxon>
        <taxon>Viridiplantae</taxon>
        <taxon>Streptophyta</taxon>
        <taxon>Embryophyta</taxon>
        <taxon>Tracheophyta</taxon>
        <taxon>Spermatophyta</taxon>
        <taxon>Magnoliopsida</taxon>
        <taxon>Liliopsida</taxon>
        <taxon>Dioscoreales</taxon>
        <taxon>Dioscoreaceae</taxon>
        <taxon>Dioscorea</taxon>
    </lineage>
</organism>
<accession>A0A9D5CJY0</accession>
<name>A0A9D5CJY0_9LILI</name>
<sequence length="326" mass="36538">MRHAPEPGRQEPPRLAEEDKAREQNRDENSRGVRLHGGEPSHGGRTYAELITGKKANPHGEAPIQGTEERAGEDDNAGRPWKKVTYKKEKKPRTSTAEARQRLSPSSSSHVRHRHPPPRKRTPGGVIEVCGRCRQPGHLMRDCQRVEVCRRCERPGHREAKCTLQPAAIGIIQVHRKQLAGKKEVSQPGREATTVLSRTGERRETPAGPSWRVAPDVEEFHHVSLALDSTIATEEEELMRYSVVTVVKVTEGIVDHRKVMAEVAAVFADEQQWDATPYEDGRVLLQCPSVKTARDLENRGEISFSTFTIRCEPWSTDTEAMGRPEG</sequence>
<feature type="compositionally biased region" description="Basic residues" evidence="2">
    <location>
        <begin position="80"/>
        <end position="93"/>
    </location>
</feature>
<dbReference type="Gene3D" id="4.10.60.10">
    <property type="entry name" value="Zinc finger, CCHC-type"/>
    <property type="match status" value="1"/>
</dbReference>
<gene>
    <name evidence="4" type="ORF">J5N97_016746</name>
</gene>
<dbReference type="Proteomes" id="UP001085076">
    <property type="component" value="Miscellaneous, Linkage group lg04"/>
</dbReference>
<evidence type="ECO:0000256" key="1">
    <source>
        <dbReference type="PROSITE-ProRule" id="PRU00047"/>
    </source>
</evidence>
<comment type="caution">
    <text evidence="4">The sequence shown here is derived from an EMBL/GenBank/DDBJ whole genome shotgun (WGS) entry which is preliminary data.</text>
</comment>
<evidence type="ECO:0000259" key="3">
    <source>
        <dbReference type="PROSITE" id="PS50158"/>
    </source>
</evidence>
<dbReference type="Pfam" id="PF00098">
    <property type="entry name" value="zf-CCHC"/>
    <property type="match status" value="1"/>
</dbReference>
<feature type="region of interest" description="Disordered" evidence="2">
    <location>
        <begin position="182"/>
        <end position="209"/>
    </location>
</feature>
<protein>
    <recommendedName>
        <fullName evidence="3">CCHC-type domain-containing protein</fullName>
    </recommendedName>
</protein>
<keyword evidence="1" id="KW-0863">Zinc-finger</keyword>
<dbReference type="GO" id="GO:0008270">
    <property type="term" value="F:zinc ion binding"/>
    <property type="evidence" value="ECO:0007669"/>
    <property type="project" value="UniProtKB-KW"/>
</dbReference>
<keyword evidence="1" id="KW-0479">Metal-binding</keyword>
<dbReference type="EMBL" id="JAGGNH010000004">
    <property type="protein sequence ID" value="KAJ0974781.1"/>
    <property type="molecule type" value="Genomic_DNA"/>
</dbReference>
<dbReference type="PROSITE" id="PS50158">
    <property type="entry name" value="ZF_CCHC"/>
    <property type="match status" value="1"/>
</dbReference>
<keyword evidence="5" id="KW-1185">Reference proteome</keyword>
<reference evidence="4" key="2">
    <citation type="journal article" date="2022" name="Hortic Res">
        <title>The genome of Dioscorea zingiberensis sheds light on the biosynthesis, origin and evolution of the medicinally important diosgenin saponins.</title>
        <authorList>
            <person name="Li Y."/>
            <person name="Tan C."/>
            <person name="Li Z."/>
            <person name="Guo J."/>
            <person name="Li S."/>
            <person name="Chen X."/>
            <person name="Wang C."/>
            <person name="Dai X."/>
            <person name="Yang H."/>
            <person name="Song W."/>
            <person name="Hou L."/>
            <person name="Xu J."/>
            <person name="Tong Z."/>
            <person name="Xu A."/>
            <person name="Yuan X."/>
            <person name="Wang W."/>
            <person name="Yang Q."/>
            <person name="Chen L."/>
            <person name="Sun Z."/>
            <person name="Wang K."/>
            <person name="Pan B."/>
            <person name="Chen J."/>
            <person name="Bao Y."/>
            <person name="Liu F."/>
            <person name="Qi X."/>
            <person name="Gang D.R."/>
            <person name="Wen J."/>
            <person name="Li J."/>
        </authorList>
    </citation>
    <scope>NUCLEOTIDE SEQUENCE</scope>
    <source>
        <strain evidence="4">Dzin_1.0</strain>
    </source>
</reference>
<keyword evidence="1" id="KW-0862">Zinc</keyword>